<organism evidence="11 12">
    <name type="scientific">Paenibacillus provencensis</name>
    <dbReference type="NCBI Taxonomy" id="441151"/>
    <lineage>
        <taxon>Bacteria</taxon>
        <taxon>Bacillati</taxon>
        <taxon>Bacillota</taxon>
        <taxon>Bacilli</taxon>
        <taxon>Bacillales</taxon>
        <taxon>Paenibacillaceae</taxon>
        <taxon>Paenibacillus</taxon>
    </lineage>
</organism>
<dbReference type="Pfam" id="PF04069">
    <property type="entry name" value="OpuAC"/>
    <property type="match status" value="2"/>
</dbReference>
<evidence type="ECO:0000313" key="11">
    <source>
        <dbReference type="EMBL" id="MFD1129204.1"/>
    </source>
</evidence>
<keyword evidence="4 9" id="KW-0812">Transmembrane</keyword>
<evidence type="ECO:0000256" key="1">
    <source>
        <dbReference type="ARBA" id="ARBA00004141"/>
    </source>
</evidence>
<dbReference type="InterPro" id="IPR007210">
    <property type="entry name" value="ABC_Gly_betaine_transp_sub-bd"/>
</dbReference>
<dbReference type="RefSeq" id="WP_091153817.1">
    <property type="nucleotide sequence ID" value="NZ_JBHTKX010000001.1"/>
</dbReference>
<keyword evidence="5 9" id="KW-1133">Transmembrane helix</keyword>
<evidence type="ECO:0000259" key="10">
    <source>
        <dbReference type="PROSITE" id="PS50928"/>
    </source>
</evidence>
<evidence type="ECO:0000256" key="6">
    <source>
        <dbReference type="ARBA" id="ARBA00023136"/>
    </source>
</evidence>
<dbReference type="InterPro" id="IPR035906">
    <property type="entry name" value="MetI-like_sf"/>
</dbReference>
<keyword evidence="6 9" id="KW-0472">Membrane</keyword>
<dbReference type="PANTHER" id="PTHR47737">
    <property type="entry name" value="GLYCINE BETAINE/PROLINE BETAINE TRANSPORT SYSTEM PERMEASE PROTEIN PROW"/>
    <property type="match status" value="1"/>
</dbReference>
<accession>A0ABW3PQ59</accession>
<dbReference type="Gene3D" id="3.40.190.100">
    <property type="entry name" value="Glycine betaine-binding periplasmic protein, domain 2"/>
    <property type="match status" value="1"/>
</dbReference>
<keyword evidence="2 9" id="KW-0813">Transport</keyword>
<keyword evidence="12" id="KW-1185">Reference proteome</keyword>
<keyword evidence="3" id="KW-1003">Cell membrane</keyword>
<reference evidence="12" key="1">
    <citation type="journal article" date="2019" name="Int. J. Syst. Evol. Microbiol.">
        <title>The Global Catalogue of Microorganisms (GCM) 10K type strain sequencing project: providing services to taxonomists for standard genome sequencing and annotation.</title>
        <authorList>
            <consortium name="The Broad Institute Genomics Platform"/>
            <consortium name="The Broad Institute Genome Sequencing Center for Infectious Disease"/>
            <person name="Wu L."/>
            <person name="Ma J."/>
        </authorList>
    </citation>
    <scope>NUCLEOTIDE SEQUENCE [LARGE SCALE GENOMIC DNA]</scope>
    <source>
        <strain evidence="12">CCUG 53519</strain>
    </source>
</reference>
<protein>
    <submittedName>
        <fullName evidence="11">Glycine betaine ABC transporter substrate-binding protein</fullName>
    </submittedName>
</protein>
<comment type="similarity">
    <text evidence="7">In the C-terminal section; belongs to the OsmX family.</text>
</comment>
<dbReference type="Pfam" id="PF00528">
    <property type="entry name" value="BPD_transp_1"/>
    <property type="match status" value="1"/>
</dbReference>
<dbReference type="PANTHER" id="PTHR47737:SF1">
    <property type="entry name" value="GLYCINE BETAINE_PROLINE BETAINE TRANSPORT SYSTEM PERMEASE PROTEIN PROW"/>
    <property type="match status" value="1"/>
</dbReference>
<gene>
    <name evidence="11" type="ORF">ACFQ3J_13600</name>
</gene>
<dbReference type="SUPFAM" id="SSF161098">
    <property type="entry name" value="MetI-like"/>
    <property type="match status" value="1"/>
</dbReference>
<evidence type="ECO:0000256" key="2">
    <source>
        <dbReference type="ARBA" id="ARBA00022448"/>
    </source>
</evidence>
<feature type="transmembrane region" description="Helical" evidence="9">
    <location>
        <begin position="134"/>
        <end position="159"/>
    </location>
</feature>
<evidence type="ECO:0000256" key="5">
    <source>
        <dbReference type="ARBA" id="ARBA00022989"/>
    </source>
</evidence>
<evidence type="ECO:0000313" key="12">
    <source>
        <dbReference type="Proteomes" id="UP001597169"/>
    </source>
</evidence>
<evidence type="ECO:0000256" key="8">
    <source>
        <dbReference type="ARBA" id="ARBA00035652"/>
    </source>
</evidence>
<comment type="similarity">
    <text evidence="9">Belongs to the binding-protein-dependent transport system permease family.</text>
</comment>
<dbReference type="CDD" id="cd06261">
    <property type="entry name" value="TM_PBP2"/>
    <property type="match status" value="1"/>
</dbReference>
<feature type="transmembrane region" description="Helical" evidence="9">
    <location>
        <begin position="91"/>
        <end position="114"/>
    </location>
</feature>
<feature type="transmembrane region" description="Helical" evidence="9">
    <location>
        <begin position="35"/>
        <end position="61"/>
    </location>
</feature>
<comment type="subcellular location">
    <subcellularLocation>
        <location evidence="9">Cell membrane</location>
        <topology evidence="9">Multi-pass membrane protein</topology>
    </subcellularLocation>
    <subcellularLocation>
        <location evidence="1">Membrane</location>
        <topology evidence="1">Multi-pass membrane protein</topology>
    </subcellularLocation>
</comment>
<dbReference type="Gene3D" id="3.10.105.10">
    <property type="entry name" value="Dipeptide-binding Protein, Domain 3"/>
    <property type="match status" value="1"/>
</dbReference>
<proteinExistence type="inferred from homology"/>
<feature type="domain" description="ABC transmembrane type-1" evidence="10">
    <location>
        <begin position="87"/>
        <end position="266"/>
    </location>
</feature>
<feature type="transmembrane region" description="Helical" evidence="9">
    <location>
        <begin position="213"/>
        <end position="233"/>
    </location>
</feature>
<dbReference type="EMBL" id="JBHTKX010000001">
    <property type="protein sequence ID" value="MFD1129204.1"/>
    <property type="molecule type" value="Genomic_DNA"/>
</dbReference>
<evidence type="ECO:0000256" key="9">
    <source>
        <dbReference type="RuleBase" id="RU363032"/>
    </source>
</evidence>
<dbReference type="InterPro" id="IPR000515">
    <property type="entry name" value="MetI-like"/>
</dbReference>
<comment type="similarity">
    <text evidence="8">In the N-terminal section; belongs to the binding-protein-dependent transport system permease family.</text>
</comment>
<feature type="transmembrane region" description="Helical" evidence="9">
    <location>
        <begin position="245"/>
        <end position="266"/>
    </location>
</feature>
<dbReference type="PROSITE" id="PS50928">
    <property type="entry name" value="ABC_TM1"/>
    <property type="match status" value="1"/>
</dbReference>
<evidence type="ECO:0000256" key="7">
    <source>
        <dbReference type="ARBA" id="ARBA00035642"/>
    </source>
</evidence>
<feature type="transmembrane region" description="Helical" evidence="9">
    <location>
        <begin position="67"/>
        <end position="84"/>
    </location>
</feature>
<name>A0ABW3PQ59_9BACL</name>
<sequence length="582" mass="63076">MPKLPIAEWIDAIVDWLNVSIAGFFRLISTVIESVVGFFSGLFMLPHPILFIIIIGALAYLLGRWKLALFTVLGFLLIYNLGYWPQSMDTLGLVVTSGIISIVIGVPLGILSAYSRSIERIVTPILDLMQTMPAFVYLLPAVTFFSLGVVPGVIASVIFSIPPTIRMTHLGIRQVSKELVEAADAFGSTSSQKLLKVQLPLAMPTLMSGVNQTIMLSLSMVVIASMIGAQGIGAEVYRAVGQLQIGKGFEAGLVVVVLAIVLDRFTQNLVGKPGQKKKSRLTSKQRVWIGSAAAAIVLIAGFSQYFVGGSNTGGTTASGSVGEEVNYEIIGIDPGAGIMASTNKAIEDYELTDWTLVEGSGSAMTAMLERAIQNEQPIIVTGWTPHWMFNKYDLKYLEDPKKSYGEAEEIHTVARKGLQEDLPTAYEFLDRFQWTPEDMGEIMIAIQDGNSAEEAAAEWAEAHPDKVDEWISGLSPVNGDSIKLSYVAWDSEIASTNLAHYILSEKLGYNVTSLQVEMGPMWQGVASGDVDASLAAWLPVTSAAYLEKYKNQIDDLGVNLEGAKTGLTVPAYMDIDSIEDLK</sequence>
<comment type="caution">
    <text evidence="11">The sequence shown here is derived from an EMBL/GenBank/DDBJ whole genome shotgun (WGS) entry which is preliminary data.</text>
</comment>
<evidence type="ECO:0000256" key="3">
    <source>
        <dbReference type="ARBA" id="ARBA00022475"/>
    </source>
</evidence>
<dbReference type="SUPFAM" id="SSF53850">
    <property type="entry name" value="Periplasmic binding protein-like II"/>
    <property type="match status" value="2"/>
</dbReference>
<feature type="transmembrane region" description="Helical" evidence="9">
    <location>
        <begin position="6"/>
        <end position="28"/>
    </location>
</feature>
<dbReference type="Gene3D" id="1.10.3720.10">
    <property type="entry name" value="MetI-like"/>
    <property type="match status" value="1"/>
</dbReference>
<dbReference type="Proteomes" id="UP001597169">
    <property type="component" value="Unassembled WGS sequence"/>
</dbReference>
<evidence type="ECO:0000256" key="4">
    <source>
        <dbReference type="ARBA" id="ARBA00022692"/>
    </source>
</evidence>
<feature type="transmembrane region" description="Helical" evidence="9">
    <location>
        <begin position="287"/>
        <end position="307"/>
    </location>
</feature>